<dbReference type="Proteomes" id="UP000020938">
    <property type="component" value="Unassembled WGS sequence"/>
</dbReference>
<gene>
    <name evidence="1" type="ORF">M123_4826</name>
</gene>
<dbReference type="AlphaFoldDB" id="A0A016AWC4"/>
<organism evidence="1 2">
    <name type="scientific">Bacteroides fragilis str. 3976T8</name>
    <dbReference type="NCBI Taxonomy" id="1339314"/>
    <lineage>
        <taxon>Bacteria</taxon>
        <taxon>Pseudomonadati</taxon>
        <taxon>Bacteroidota</taxon>
        <taxon>Bacteroidia</taxon>
        <taxon>Bacteroidales</taxon>
        <taxon>Bacteroidaceae</taxon>
        <taxon>Bacteroides</taxon>
    </lineage>
</organism>
<name>A0A016AWC4_BACFG</name>
<proteinExistence type="predicted"/>
<dbReference type="PATRIC" id="fig|1339314.3.peg.144"/>
<dbReference type="EMBL" id="JGDS01000015">
    <property type="protein sequence ID" value="EXZ75710.1"/>
    <property type="molecule type" value="Genomic_DNA"/>
</dbReference>
<reference evidence="1 2" key="1">
    <citation type="submission" date="2014-02" db="EMBL/GenBank/DDBJ databases">
        <authorList>
            <person name="Sears C."/>
            <person name="Carroll K."/>
            <person name="Sack B.R."/>
            <person name="Qadri F."/>
            <person name="Myers L.L."/>
            <person name="Chung G.-T."/>
            <person name="Escheverria P."/>
            <person name="Fraser C.M."/>
            <person name="Sadzewicz L."/>
            <person name="Shefchek K.A."/>
            <person name="Tallon L."/>
            <person name="Das S.P."/>
            <person name="Daugherty S."/>
            <person name="Mongodin E.F."/>
        </authorList>
    </citation>
    <scope>NUCLEOTIDE SEQUENCE [LARGE SCALE GENOMIC DNA]</scope>
    <source>
        <strain evidence="1 2">3976T8</strain>
    </source>
</reference>
<protein>
    <submittedName>
        <fullName evidence="1">Uncharacterized protein</fullName>
    </submittedName>
</protein>
<accession>A0A016AWC4</accession>
<evidence type="ECO:0000313" key="1">
    <source>
        <dbReference type="EMBL" id="EXZ75710.1"/>
    </source>
</evidence>
<sequence>MKNAGDVRKAEESVFLTFSLPDDTGITVYGYDTAGHRTEKMWKDK</sequence>
<comment type="caution">
    <text evidence="1">The sequence shown here is derived from an EMBL/GenBank/DDBJ whole genome shotgun (WGS) entry which is preliminary data.</text>
</comment>
<evidence type="ECO:0000313" key="2">
    <source>
        <dbReference type="Proteomes" id="UP000020938"/>
    </source>
</evidence>